<dbReference type="GeneID" id="25035839"/>
<dbReference type="HOGENOM" id="CLU_740005_0_0_1"/>
<dbReference type="SMART" id="SM00293">
    <property type="entry name" value="PWWP"/>
    <property type="match status" value="1"/>
</dbReference>
<dbReference type="GO" id="GO:1990889">
    <property type="term" value="F:histone H4K20me3 reader activity"/>
    <property type="evidence" value="ECO:0007669"/>
    <property type="project" value="EnsemblFungi"/>
</dbReference>
<reference evidence="3 4" key="1">
    <citation type="journal article" date="2011" name="Science">
        <title>Comparative functional genomics of the fission yeasts.</title>
        <authorList>
            <person name="Rhind N."/>
            <person name="Chen Z."/>
            <person name="Yassour M."/>
            <person name="Thompson D.A."/>
            <person name="Haas B.J."/>
            <person name="Habib N."/>
            <person name="Wapinski I."/>
            <person name="Roy S."/>
            <person name="Lin M.F."/>
            <person name="Heiman D.I."/>
            <person name="Young S.K."/>
            <person name="Furuya K."/>
            <person name="Guo Y."/>
            <person name="Pidoux A."/>
            <person name="Chen H.M."/>
            <person name="Robbertse B."/>
            <person name="Goldberg J.M."/>
            <person name="Aoki K."/>
            <person name="Bayne E.H."/>
            <person name="Berlin A.M."/>
            <person name="Desjardins C.A."/>
            <person name="Dobbs E."/>
            <person name="Dukaj L."/>
            <person name="Fan L."/>
            <person name="FitzGerald M.G."/>
            <person name="French C."/>
            <person name="Gujja S."/>
            <person name="Hansen K."/>
            <person name="Keifenheim D."/>
            <person name="Levin J.Z."/>
            <person name="Mosher R.A."/>
            <person name="Mueller C.A."/>
            <person name="Pfiffner J."/>
            <person name="Priest M."/>
            <person name="Russ C."/>
            <person name="Smialowska A."/>
            <person name="Swoboda P."/>
            <person name="Sykes S.M."/>
            <person name="Vaughn M."/>
            <person name="Vengrova S."/>
            <person name="Yoder R."/>
            <person name="Zeng Q."/>
            <person name="Allshire R."/>
            <person name="Baulcombe D."/>
            <person name="Birren B.W."/>
            <person name="Brown W."/>
            <person name="Ekwall K."/>
            <person name="Kellis M."/>
            <person name="Leatherwood J."/>
            <person name="Levin H."/>
            <person name="Margalit H."/>
            <person name="Martienssen R."/>
            <person name="Nieduszynski C.A."/>
            <person name="Spatafora J.W."/>
            <person name="Friedman N."/>
            <person name="Dalgaard J.Z."/>
            <person name="Baumann P."/>
            <person name="Niki H."/>
            <person name="Regev A."/>
            <person name="Nusbaum C."/>
        </authorList>
    </citation>
    <scope>NUCLEOTIDE SEQUENCE [LARGE SCALE GENOMIC DNA]</scope>
    <source>
        <strain evidence="4">OY26 / ATCC MYA-4695 / CBS 11777 / NBRC 106824 / NRRL Y48691</strain>
    </source>
</reference>
<keyword evidence="4" id="KW-1185">Reference proteome</keyword>
<dbReference type="RefSeq" id="XP_013025652.1">
    <property type="nucleotide sequence ID" value="XM_013170198.1"/>
</dbReference>
<dbReference type="PROSITE" id="PS50812">
    <property type="entry name" value="PWWP"/>
    <property type="match status" value="1"/>
</dbReference>
<dbReference type="Gene3D" id="2.30.30.140">
    <property type="match status" value="1"/>
</dbReference>
<feature type="region of interest" description="Disordered" evidence="1">
    <location>
        <begin position="147"/>
        <end position="203"/>
    </location>
</feature>
<dbReference type="EMBL" id="KE546995">
    <property type="protein sequence ID" value="EPY49627.1"/>
    <property type="molecule type" value="Genomic_DNA"/>
</dbReference>
<dbReference type="OMA" id="YLNYEMI"/>
<accession>S9WY16</accession>
<evidence type="ECO:0000259" key="2">
    <source>
        <dbReference type="PROSITE" id="PS50812"/>
    </source>
</evidence>
<gene>
    <name evidence="3" type="ORF">SPOG_01511</name>
</gene>
<name>S9WY16_SCHCR</name>
<feature type="region of interest" description="Disordered" evidence="1">
    <location>
        <begin position="1"/>
        <end position="56"/>
    </location>
</feature>
<dbReference type="Pfam" id="PF00855">
    <property type="entry name" value="PWWP"/>
    <property type="match status" value="1"/>
</dbReference>
<dbReference type="GO" id="GO:0042393">
    <property type="term" value="F:histone binding"/>
    <property type="evidence" value="ECO:0007669"/>
    <property type="project" value="EnsemblFungi"/>
</dbReference>
<feature type="compositionally biased region" description="Basic and acidic residues" evidence="1">
    <location>
        <begin position="10"/>
        <end position="32"/>
    </location>
</feature>
<dbReference type="SUPFAM" id="SSF63748">
    <property type="entry name" value="Tudor/PWWP/MBT"/>
    <property type="match status" value="1"/>
</dbReference>
<evidence type="ECO:0000313" key="4">
    <source>
        <dbReference type="Proteomes" id="UP000015464"/>
    </source>
</evidence>
<organism evidence="3 4">
    <name type="scientific">Schizosaccharomyces cryophilus (strain OY26 / ATCC MYA-4695 / CBS 11777 / NBRC 106824 / NRRL Y48691)</name>
    <name type="common">Fission yeast</name>
    <dbReference type="NCBI Taxonomy" id="653667"/>
    <lineage>
        <taxon>Eukaryota</taxon>
        <taxon>Fungi</taxon>
        <taxon>Dikarya</taxon>
        <taxon>Ascomycota</taxon>
        <taxon>Taphrinomycotina</taxon>
        <taxon>Schizosaccharomycetes</taxon>
        <taxon>Schizosaccharomycetales</taxon>
        <taxon>Schizosaccharomycetaceae</taxon>
        <taxon>Schizosaccharomyces</taxon>
    </lineage>
</organism>
<feature type="compositionally biased region" description="Acidic residues" evidence="1">
    <location>
        <begin position="151"/>
        <end position="172"/>
    </location>
</feature>
<evidence type="ECO:0000256" key="1">
    <source>
        <dbReference type="SAM" id="MobiDB-lite"/>
    </source>
</evidence>
<dbReference type="Proteomes" id="UP000015464">
    <property type="component" value="Unassembled WGS sequence"/>
</dbReference>
<feature type="domain" description="PWWP" evidence="2">
    <location>
        <begin position="61"/>
        <end position="124"/>
    </location>
</feature>
<dbReference type="InterPro" id="IPR000313">
    <property type="entry name" value="PWWP_dom"/>
</dbReference>
<dbReference type="AlphaFoldDB" id="S9WY16"/>
<protein>
    <submittedName>
        <fullName evidence="3">PWWP domain-containing protein Pdp1</fullName>
    </submittedName>
</protein>
<feature type="compositionally biased region" description="Basic and acidic residues" evidence="1">
    <location>
        <begin position="47"/>
        <end position="56"/>
    </location>
</feature>
<dbReference type="STRING" id="653667.S9WY16"/>
<dbReference type="CDD" id="cd05840">
    <property type="entry name" value="PWWP_ScIOC4-like"/>
    <property type="match status" value="1"/>
</dbReference>
<dbReference type="OrthoDB" id="62853at2759"/>
<dbReference type="GO" id="GO:0003690">
    <property type="term" value="F:double-stranded DNA binding"/>
    <property type="evidence" value="ECO:0007669"/>
    <property type="project" value="EnsemblFungi"/>
</dbReference>
<dbReference type="InterPro" id="IPR035503">
    <property type="entry name" value="IOC4-like_PWWP"/>
</dbReference>
<proteinExistence type="predicted"/>
<evidence type="ECO:0000313" key="3">
    <source>
        <dbReference type="EMBL" id="EPY49627.1"/>
    </source>
</evidence>
<sequence>MGNGNNVAMNERKRTSKDEKKIDSKVKEHTPEDDGAESKSTNMTKSSMKEYAKRDSMPYQKGDRVLAKVSRYPWWPGQIIRYKPMNRDGITIEKSQEHLYKVQFFPNLDFAWVKQTGLKPLTNEDISNFLASLKKKSKYLKEAYEAACEPPDIESEESTEEEKEPCESEDSAGDSNYLMNKKKRKNFEESTTETNTDLSSPLSTMSSISSISEMYGKSATSSKVDLINSKLTKNVDRANDKGKLPISDSNHRGRLSPLNSLSSEMKTLIQRLLYFRFKLQKLFLSSNITFEEDDLYQAKVYLRAIEDFPYLNYEMIVSTKIAKVLKRIALLDDLPKDEIFCIRGQCKDILYYWKQNMSISMESSPANSLTEVEN</sequence>
<dbReference type="GO" id="GO:0140005">
    <property type="term" value="F:histone H4K20me2 reader activity"/>
    <property type="evidence" value="ECO:0007669"/>
    <property type="project" value="EnsemblFungi"/>
</dbReference>